<accession>A0A7K0G5M0</accession>
<sequence length="87" mass="9497">MKAFLTARKLKLHGLGQWGVATNAGILPHALNNNEVNPAMAALLPGLGNDGRRKRLKLKPQTFNHHNPRQRVRPDPSSGTCAADKKL</sequence>
<organism evidence="2 3">
    <name type="scientific">Pedobacter petrophilus</name>
    <dbReference type="NCBI Taxonomy" id="1908241"/>
    <lineage>
        <taxon>Bacteria</taxon>
        <taxon>Pseudomonadati</taxon>
        <taxon>Bacteroidota</taxon>
        <taxon>Sphingobacteriia</taxon>
        <taxon>Sphingobacteriales</taxon>
        <taxon>Sphingobacteriaceae</taxon>
        <taxon>Pedobacter</taxon>
    </lineage>
</organism>
<evidence type="ECO:0000313" key="3">
    <source>
        <dbReference type="Proteomes" id="UP000487757"/>
    </source>
</evidence>
<evidence type="ECO:0000313" key="2">
    <source>
        <dbReference type="EMBL" id="MRX78951.1"/>
    </source>
</evidence>
<name>A0A7K0G5M0_9SPHI</name>
<proteinExistence type="predicted"/>
<dbReference type="RefSeq" id="WP_154283344.1">
    <property type="nucleotide sequence ID" value="NZ_JBHUJQ010000001.1"/>
</dbReference>
<evidence type="ECO:0000256" key="1">
    <source>
        <dbReference type="SAM" id="MobiDB-lite"/>
    </source>
</evidence>
<comment type="caution">
    <text evidence="2">The sequence shown here is derived from an EMBL/GenBank/DDBJ whole genome shotgun (WGS) entry which is preliminary data.</text>
</comment>
<protein>
    <submittedName>
        <fullName evidence="2">Uncharacterized protein</fullName>
    </submittedName>
</protein>
<dbReference type="EMBL" id="WKKH01000097">
    <property type="protein sequence ID" value="MRX78951.1"/>
    <property type="molecule type" value="Genomic_DNA"/>
</dbReference>
<dbReference type="Proteomes" id="UP000487757">
    <property type="component" value="Unassembled WGS sequence"/>
</dbReference>
<dbReference type="AlphaFoldDB" id="A0A7K0G5M0"/>
<keyword evidence="3" id="KW-1185">Reference proteome</keyword>
<feature type="region of interest" description="Disordered" evidence="1">
    <location>
        <begin position="47"/>
        <end position="87"/>
    </location>
</feature>
<reference evidence="2 3" key="1">
    <citation type="submission" date="2019-11" db="EMBL/GenBank/DDBJ databases">
        <title>Pedobacter petrophilus genome.</title>
        <authorList>
            <person name="Feldbauer M.J."/>
            <person name="Newman J.D."/>
        </authorList>
    </citation>
    <scope>NUCLEOTIDE SEQUENCE [LARGE SCALE GENOMIC DNA]</scope>
    <source>
        <strain evidence="2 3">LMG 29686</strain>
    </source>
</reference>
<gene>
    <name evidence="2" type="ORF">GJU39_23080</name>
</gene>